<keyword evidence="2" id="KW-1185">Reference proteome</keyword>
<proteinExistence type="predicted"/>
<accession>A0A1T4NPV0</accession>
<dbReference type="InterPro" id="IPR029016">
    <property type="entry name" value="GAF-like_dom_sf"/>
</dbReference>
<dbReference type="Proteomes" id="UP000191418">
    <property type="component" value="Unassembled WGS sequence"/>
</dbReference>
<sequence>MSDIPDDLHSASSLLGEGAISSAPVNAKQVARYLAQNPHFFQQHEALLRQLTLPHPTGKAVSLVERQLVLLRERLADREDHLEDLLDTARHNDMQLSRTRRLIIALMDSQDLHELAATLNEQLVNSFGTEHTRLVLLESAAQTDFVNTSTLVIKPDFELLVLLQNLVGRNRSFCSTVSAKQLELLFEHSVISDGSAAVVPLNRGGVKGYLVLGSENPQYFRAEMGTELTEYVADVIVRLLPHLSSGASPVV</sequence>
<dbReference type="PANTHER" id="PTHR38765">
    <property type="entry name" value="DUF484 DOMAIN-CONTAINING PROTEIN"/>
    <property type="match status" value="1"/>
</dbReference>
<dbReference type="OrthoDB" id="8525200at2"/>
<evidence type="ECO:0008006" key="3">
    <source>
        <dbReference type="Google" id="ProtNLM"/>
    </source>
</evidence>
<dbReference type="PANTHER" id="PTHR38765:SF1">
    <property type="entry name" value="DUF484 DOMAIN-CONTAINING PROTEIN"/>
    <property type="match status" value="1"/>
</dbReference>
<dbReference type="Gene3D" id="3.30.450.40">
    <property type="match status" value="1"/>
</dbReference>
<dbReference type="EMBL" id="MTSM01000007">
    <property type="protein sequence ID" value="OPX55728.1"/>
    <property type="molecule type" value="Genomic_DNA"/>
</dbReference>
<name>A0A1T4NPV0_9GAMM</name>
<evidence type="ECO:0000313" key="1">
    <source>
        <dbReference type="EMBL" id="OPX55728.1"/>
    </source>
</evidence>
<organism evidence="1 2">
    <name type="scientific">Oceanospirillum multiglobuliferum</name>
    <dbReference type="NCBI Taxonomy" id="64969"/>
    <lineage>
        <taxon>Bacteria</taxon>
        <taxon>Pseudomonadati</taxon>
        <taxon>Pseudomonadota</taxon>
        <taxon>Gammaproteobacteria</taxon>
        <taxon>Oceanospirillales</taxon>
        <taxon>Oceanospirillaceae</taxon>
        <taxon>Oceanospirillum</taxon>
    </lineage>
</organism>
<protein>
    <recommendedName>
        <fullName evidence="3">DUF484 family protein</fullName>
    </recommendedName>
</protein>
<dbReference type="STRING" id="64969.SAMN02745127_01194"/>
<dbReference type="Pfam" id="PF04340">
    <property type="entry name" value="DUF484"/>
    <property type="match status" value="1"/>
</dbReference>
<dbReference type="InterPro" id="IPR007435">
    <property type="entry name" value="DUF484"/>
</dbReference>
<dbReference type="RefSeq" id="WP_078744815.1">
    <property type="nucleotide sequence ID" value="NZ_FUXG01000006.1"/>
</dbReference>
<gene>
    <name evidence="1" type="ORF">BTE48_07490</name>
</gene>
<reference evidence="1 2" key="1">
    <citation type="submission" date="2017-01" db="EMBL/GenBank/DDBJ databases">
        <title>Genome Sequencing of a Marine Spirillum, Oceanospirillum multiglobuliferum ATCC 33336, from Japan.</title>
        <authorList>
            <person name="Carney J.G."/>
            <person name="Trachtenberg A.M."/>
            <person name="Rheaume B.A."/>
            <person name="Linnane J.D."/>
            <person name="Pitts N.L."/>
            <person name="Mykles D.L."/>
            <person name="Maclea K.S."/>
        </authorList>
    </citation>
    <scope>NUCLEOTIDE SEQUENCE [LARGE SCALE GENOMIC DNA]</scope>
    <source>
        <strain evidence="1 2">ATCC 33336</strain>
    </source>
</reference>
<evidence type="ECO:0000313" key="2">
    <source>
        <dbReference type="Proteomes" id="UP000191418"/>
    </source>
</evidence>
<comment type="caution">
    <text evidence="1">The sequence shown here is derived from an EMBL/GenBank/DDBJ whole genome shotgun (WGS) entry which is preliminary data.</text>
</comment>
<dbReference type="AlphaFoldDB" id="A0A1T4NPV0"/>